<keyword evidence="2" id="KW-0963">Cytoplasm</keyword>
<dbReference type="PROSITE" id="PS51379">
    <property type="entry name" value="4FE4S_FER_2"/>
    <property type="match status" value="1"/>
</dbReference>
<sequence length="325" mass="37665">MATHSSDQFQIKTICEKEGFSFVGFTKASLPDKDLQFLETWITEKKYGNMDWFAKDHAIAIRNRFENLGFVPRSAICLGFVYRSSESEALVSQMERKVSRYALGTDYHIVLRNKGNQILKELRNLFPTNHFRQSVDSLPIAEKILTRESGVVWQGKHTNLIHPKLGSYFFLSIILTDLELGETIPEETTTDHCGSCRKCLDICPTNALEPYQLDASKCISYLTIEDRVDPLVTESFLEWDRKGWVYGCDLCQEVCPWNEGIAKRNQVETNEPSFLPKEFWKDPTFQSKEFLSETEFKGYFEKSPIEWIGVSIWNRNQVNKKDSYE</sequence>
<reference evidence="10" key="1">
    <citation type="journal article" date="2019" name="PLoS Negl. Trop. Dis.">
        <title>Revisiting the worldwide diversity of Leptospira species in the environment.</title>
        <authorList>
            <person name="Vincent A.T."/>
            <person name="Schiettekatte O."/>
            <person name="Bourhy P."/>
            <person name="Veyrier F.J."/>
            <person name="Picardeau M."/>
        </authorList>
    </citation>
    <scope>NUCLEOTIDE SEQUENCE [LARGE SCALE GENOMIC DNA]</scope>
    <source>
        <strain evidence="10">201702451</strain>
    </source>
</reference>
<keyword evidence="5" id="KW-0671">Queuosine biosynthesis</keyword>
<evidence type="ECO:0000256" key="8">
    <source>
        <dbReference type="ARBA" id="ARBA00023014"/>
    </source>
</evidence>
<evidence type="ECO:0000256" key="2">
    <source>
        <dbReference type="ARBA" id="ARBA00022490"/>
    </source>
</evidence>
<dbReference type="SUPFAM" id="SSF46548">
    <property type="entry name" value="alpha-helical ferredoxin"/>
    <property type="match status" value="1"/>
</dbReference>
<dbReference type="InterPro" id="IPR004453">
    <property type="entry name" value="QueG"/>
</dbReference>
<keyword evidence="1" id="KW-0004">4Fe-4S</keyword>
<evidence type="ECO:0000256" key="5">
    <source>
        <dbReference type="ARBA" id="ARBA00022785"/>
    </source>
</evidence>
<evidence type="ECO:0000256" key="6">
    <source>
        <dbReference type="ARBA" id="ARBA00023002"/>
    </source>
</evidence>
<organism evidence="10 11">
    <name type="scientific">Leptospira jelokensis</name>
    <dbReference type="NCBI Taxonomy" id="2484931"/>
    <lineage>
        <taxon>Bacteria</taxon>
        <taxon>Pseudomonadati</taxon>
        <taxon>Spirochaetota</taxon>
        <taxon>Spirochaetia</taxon>
        <taxon>Leptospirales</taxon>
        <taxon>Leptospiraceae</taxon>
        <taxon>Leptospira</taxon>
    </lineage>
</organism>
<dbReference type="GO" id="GO:0008616">
    <property type="term" value="P:tRNA queuosine(34) biosynthetic process"/>
    <property type="evidence" value="ECO:0007669"/>
    <property type="project" value="UniProtKB-KW"/>
</dbReference>
<evidence type="ECO:0000256" key="3">
    <source>
        <dbReference type="ARBA" id="ARBA00022694"/>
    </source>
</evidence>
<dbReference type="Pfam" id="PF08331">
    <property type="entry name" value="QueG_DUF1730"/>
    <property type="match status" value="1"/>
</dbReference>
<dbReference type="Gene3D" id="3.30.70.20">
    <property type="match status" value="1"/>
</dbReference>
<dbReference type="InterPro" id="IPR013542">
    <property type="entry name" value="QueG_DUF1730"/>
</dbReference>
<dbReference type="InterPro" id="IPR017896">
    <property type="entry name" value="4Fe4S_Fe-S-bd"/>
</dbReference>
<dbReference type="Pfam" id="PF13484">
    <property type="entry name" value="Fer4_16"/>
    <property type="match status" value="1"/>
</dbReference>
<dbReference type="NCBIfam" id="TIGR00276">
    <property type="entry name" value="tRNA epoxyqueuosine(34) reductase QueG"/>
    <property type="match status" value="1"/>
</dbReference>
<keyword evidence="3" id="KW-0819">tRNA processing</keyword>
<keyword evidence="4" id="KW-0479">Metal-binding</keyword>
<evidence type="ECO:0000256" key="4">
    <source>
        <dbReference type="ARBA" id="ARBA00022723"/>
    </source>
</evidence>
<name>A0A4Z1A567_9LEPT</name>
<dbReference type="AlphaFoldDB" id="A0A4Z1A567"/>
<keyword evidence="7" id="KW-0408">Iron</keyword>
<feature type="domain" description="4Fe-4S ferredoxin-type" evidence="9">
    <location>
        <begin position="184"/>
        <end position="213"/>
    </location>
</feature>
<dbReference type="PANTHER" id="PTHR30002">
    <property type="entry name" value="EPOXYQUEUOSINE REDUCTASE"/>
    <property type="match status" value="1"/>
</dbReference>
<comment type="caution">
    <text evidence="10">The sequence shown here is derived from an EMBL/GenBank/DDBJ whole genome shotgun (WGS) entry which is preliminary data.</text>
</comment>
<keyword evidence="11" id="KW-1185">Reference proteome</keyword>
<dbReference type="EC" id="1.17.99.6" evidence="10"/>
<protein>
    <submittedName>
        <fullName evidence="10">tRNA epoxyqueuosine(34) reductase QueG</fullName>
        <ecNumber evidence="10">1.17.99.6</ecNumber>
    </submittedName>
</protein>
<dbReference type="GO" id="GO:0051539">
    <property type="term" value="F:4 iron, 4 sulfur cluster binding"/>
    <property type="evidence" value="ECO:0007669"/>
    <property type="project" value="UniProtKB-KW"/>
</dbReference>
<dbReference type="GO" id="GO:0046872">
    <property type="term" value="F:metal ion binding"/>
    <property type="evidence" value="ECO:0007669"/>
    <property type="project" value="UniProtKB-KW"/>
</dbReference>
<keyword evidence="6 10" id="KW-0560">Oxidoreductase</keyword>
<dbReference type="RefSeq" id="WP_135641516.1">
    <property type="nucleotide sequence ID" value="NZ_RQGH01000013.1"/>
</dbReference>
<dbReference type="PANTHER" id="PTHR30002:SF4">
    <property type="entry name" value="EPOXYQUEUOSINE REDUCTASE"/>
    <property type="match status" value="1"/>
</dbReference>
<dbReference type="PROSITE" id="PS00198">
    <property type="entry name" value="4FE4S_FER_1"/>
    <property type="match status" value="1"/>
</dbReference>
<dbReference type="Proteomes" id="UP000297567">
    <property type="component" value="Unassembled WGS sequence"/>
</dbReference>
<keyword evidence="8" id="KW-0411">Iron-sulfur</keyword>
<proteinExistence type="predicted"/>
<dbReference type="EMBL" id="RQGH01000013">
    <property type="protein sequence ID" value="TGL70749.1"/>
    <property type="molecule type" value="Genomic_DNA"/>
</dbReference>
<dbReference type="InterPro" id="IPR017900">
    <property type="entry name" value="4Fe4S_Fe_S_CS"/>
</dbReference>
<evidence type="ECO:0000313" key="11">
    <source>
        <dbReference type="Proteomes" id="UP000297567"/>
    </source>
</evidence>
<evidence type="ECO:0000259" key="9">
    <source>
        <dbReference type="PROSITE" id="PS51379"/>
    </source>
</evidence>
<evidence type="ECO:0000313" key="10">
    <source>
        <dbReference type="EMBL" id="TGL70749.1"/>
    </source>
</evidence>
<accession>A0A4Z1A567</accession>
<gene>
    <name evidence="10" type="primary">queG</name>
    <name evidence="10" type="ORF">EHQ62_06935</name>
</gene>
<evidence type="ECO:0000256" key="7">
    <source>
        <dbReference type="ARBA" id="ARBA00023004"/>
    </source>
</evidence>
<dbReference type="GO" id="GO:0052693">
    <property type="term" value="F:epoxyqueuosine reductase activity"/>
    <property type="evidence" value="ECO:0007669"/>
    <property type="project" value="UniProtKB-EC"/>
</dbReference>
<evidence type="ECO:0000256" key="1">
    <source>
        <dbReference type="ARBA" id="ARBA00022485"/>
    </source>
</evidence>